<dbReference type="SUPFAM" id="SSF140415">
    <property type="entry name" value="YppE-like"/>
    <property type="match status" value="1"/>
</dbReference>
<dbReference type="RefSeq" id="WP_017176309.1">
    <property type="nucleotide sequence ID" value="NZ_CABMJU010000010.1"/>
</dbReference>
<protein>
    <submittedName>
        <fullName evidence="1">YppE family protein</fullName>
    </submittedName>
</protein>
<evidence type="ECO:0000313" key="2">
    <source>
        <dbReference type="Proteomes" id="UP000665944"/>
    </source>
</evidence>
<name>A0A4Q9WS34_STAHO</name>
<dbReference type="Proteomes" id="UP000665944">
    <property type="component" value="Unassembled WGS sequence"/>
</dbReference>
<comment type="caution">
    <text evidence="1">The sequence shown here is derived from an EMBL/GenBank/DDBJ whole genome shotgun (WGS) entry which is preliminary data.</text>
</comment>
<dbReference type="InterPro" id="IPR014913">
    <property type="entry name" value="YppE-like"/>
</dbReference>
<organism evidence="1 2">
    <name type="scientific">Staphylococcus hominis</name>
    <dbReference type="NCBI Taxonomy" id="1290"/>
    <lineage>
        <taxon>Bacteria</taxon>
        <taxon>Bacillati</taxon>
        <taxon>Bacillota</taxon>
        <taxon>Bacilli</taxon>
        <taxon>Bacillales</taxon>
        <taxon>Staphylococcaceae</taxon>
        <taxon>Staphylococcus</taxon>
    </lineage>
</organism>
<accession>A0A4Q9WS34</accession>
<dbReference type="AlphaFoldDB" id="A0A4Q9WS34"/>
<gene>
    <name evidence="1" type="ORF">J7T32_001365</name>
</gene>
<dbReference type="Pfam" id="PF08807">
    <property type="entry name" value="DUF1798"/>
    <property type="match status" value="1"/>
</dbReference>
<dbReference type="EMBL" id="JAGHKT020000001">
    <property type="protein sequence ID" value="MCM5671416.1"/>
    <property type="molecule type" value="Genomic_DNA"/>
</dbReference>
<reference evidence="1 2" key="1">
    <citation type="submission" date="2022-06" db="EMBL/GenBank/DDBJ databases">
        <title>Staphylococcus hominis ShoR14 genome sequence.</title>
        <authorList>
            <person name="Yeo C.C."/>
            <person name="Chew C.H."/>
            <person name="Che Hamzah A.M."/>
            <person name="Al-Trad E.I."/>
        </authorList>
    </citation>
    <scope>NUCLEOTIDE SEQUENCE [LARGE SCALE GENOMIC DNA]</scope>
    <source>
        <strain evidence="1 2">ShoR14</strain>
    </source>
</reference>
<dbReference type="InterPro" id="IPR023351">
    <property type="entry name" value="YppE-like_sf"/>
</dbReference>
<evidence type="ECO:0000313" key="1">
    <source>
        <dbReference type="EMBL" id="MCM5671416.1"/>
    </source>
</evidence>
<dbReference type="Gene3D" id="1.20.120.440">
    <property type="entry name" value="YppE-like"/>
    <property type="match status" value="1"/>
</dbReference>
<keyword evidence="2" id="KW-1185">Reference proteome</keyword>
<sequence>MYTLINEILKELQYMASSYNEIKLTQSEKQFHRDVVPYVKKIDGLTEELSHYHDELIQFPYMNKEKLEILVKHIKELSVECHYNKTSKKLFNEKLKSANYDLTNLLKHIKDKEESIH</sequence>
<proteinExistence type="predicted"/>